<gene>
    <name evidence="2" type="ORF">HNR21_002297</name>
</gene>
<feature type="compositionally biased region" description="Basic and acidic residues" evidence="1">
    <location>
        <begin position="1"/>
        <end position="22"/>
    </location>
</feature>
<comment type="caution">
    <text evidence="2">The sequence shown here is derived from an EMBL/GenBank/DDBJ whole genome shotgun (WGS) entry which is preliminary data.</text>
</comment>
<name>A0A7W3MWX9_9ACTN</name>
<dbReference type="Proteomes" id="UP000539313">
    <property type="component" value="Unassembled WGS sequence"/>
</dbReference>
<proteinExistence type="predicted"/>
<sequence>MPRDSAKRGPRADDELKHETEGMVRGGGPTHAEEWKQPEPFDQPPGSAQMPPERQGGGADMSAREVEWRSEIAQVLAPLDFPADRGRILTFLERNHAPDNIITAMTGLPKDRQFHNVGEIARAIGIHTEQHRI</sequence>
<dbReference type="RefSeq" id="WP_182705171.1">
    <property type="nucleotide sequence ID" value="NZ_JACJII010000001.1"/>
</dbReference>
<reference evidence="2 3" key="1">
    <citation type="submission" date="2020-08" db="EMBL/GenBank/DDBJ databases">
        <title>Sequencing the genomes of 1000 actinobacteria strains.</title>
        <authorList>
            <person name="Klenk H.-P."/>
        </authorList>
    </citation>
    <scope>NUCLEOTIDE SEQUENCE [LARGE SCALE GENOMIC DNA]</scope>
    <source>
        <strain evidence="2 3">DSM 45823</strain>
    </source>
</reference>
<organism evidence="2 3">
    <name type="scientific">Thermomonospora cellulosilytica</name>
    <dbReference type="NCBI Taxonomy" id="1411118"/>
    <lineage>
        <taxon>Bacteria</taxon>
        <taxon>Bacillati</taxon>
        <taxon>Actinomycetota</taxon>
        <taxon>Actinomycetes</taxon>
        <taxon>Streptosporangiales</taxon>
        <taxon>Thermomonosporaceae</taxon>
        <taxon>Thermomonospora</taxon>
    </lineage>
</organism>
<evidence type="ECO:0000256" key="1">
    <source>
        <dbReference type="SAM" id="MobiDB-lite"/>
    </source>
</evidence>
<evidence type="ECO:0000313" key="3">
    <source>
        <dbReference type="Proteomes" id="UP000539313"/>
    </source>
</evidence>
<accession>A0A7W3MWX9</accession>
<dbReference type="InterPro" id="IPR021527">
    <property type="entry name" value="DUF2795"/>
</dbReference>
<feature type="region of interest" description="Disordered" evidence="1">
    <location>
        <begin position="1"/>
        <end position="64"/>
    </location>
</feature>
<protein>
    <recommendedName>
        <fullName evidence="4">DUF2795 domain-containing protein</fullName>
    </recommendedName>
</protein>
<dbReference type="EMBL" id="JACJII010000001">
    <property type="protein sequence ID" value="MBA9003415.1"/>
    <property type="molecule type" value="Genomic_DNA"/>
</dbReference>
<evidence type="ECO:0000313" key="2">
    <source>
        <dbReference type="EMBL" id="MBA9003415.1"/>
    </source>
</evidence>
<dbReference type="AlphaFoldDB" id="A0A7W3MWX9"/>
<dbReference type="Pfam" id="PF11387">
    <property type="entry name" value="DUF2795"/>
    <property type="match status" value="1"/>
</dbReference>
<keyword evidence="3" id="KW-1185">Reference proteome</keyword>
<evidence type="ECO:0008006" key="4">
    <source>
        <dbReference type="Google" id="ProtNLM"/>
    </source>
</evidence>